<name>A0ACA9YEG6_9ASCO</name>
<comment type="caution">
    <text evidence="1">The sequence shown here is derived from an EMBL/GenBank/DDBJ whole genome shotgun (WGS) entry which is preliminary data.</text>
</comment>
<proteinExistence type="predicted"/>
<keyword evidence="1" id="KW-0418">Kinase</keyword>
<reference evidence="1" key="1">
    <citation type="submission" date="2022-06" db="EMBL/GenBank/DDBJ databases">
        <authorList>
            <person name="Legras J.-L."/>
            <person name="Devillers H."/>
            <person name="Grondin C."/>
        </authorList>
    </citation>
    <scope>NUCLEOTIDE SEQUENCE</scope>
    <source>
        <strain evidence="1">CLIB 1444</strain>
    </source>
</reference>
<dbReference type="EMBL" id="CALSDN010000015">
    <property type="protein sequence ID" value="CAH6723474.1"/>
    <property type="molecule type" value="Genomic_DNA"/>
</dbReference>
<evidence type="ECO:0000313" key="2">
    <source>
        <dbReference type="Proteomes" id="UP001152531"/>
    </source>
</evidence>
<evidence type="ECO:0000313" key="1">
    <source>
        <dbReference type="EMBL" id="CAH6723474.1"/>
    </source>
</evidence>
<gene>
    <name evidence="1" type="ORF">CLIB1444_15S02080</name>
</gene>
<dbReference type="Proteomes" id="UP001152531">
    <property type="component" value="Unassembled WGS sequence"/>
</dbReference>
<protein>
    <submittedName>
        <fullName evidence="1">EIF-2-alpha kinase activator Gcn1p</fullName>
    </submittedName>
</protein>
<keyword evidence="1" id="KW-0808">Transferase</keyword>
<sequence>MSKLGNTPETISFLQSTQDQLLNDTLTEVKPVLLHVLKSFDDYQAPTTRTHILSLIQSFITKGYDKEIESFIKKQSNGTFAASDYLNLLDWLYILMNEENSRFNDQLIILNNLVNKIIDIRLTSRTSRIFKTVVSNVKFNLGNTLTPERMDEVIKNFNLNTVSIMVMAILELQASKPQLYHHLESLVEPIVQGYNKLVNDVAKPLPEFTLNLFSAFIKEFINDSNIELITTNFEKLIMKNSEISLGYYVPFFCKYVQCSLPEKIVTKIVNGLKNSKENIRLHCYHTLKSINYDNHQELINLCKTGTPDIKNLIFKLLADLKVDSEVFIPLITKETNESNLGFLIHGFMANLSSTTPEIIKLINSGLTNKKLNLRRLWFLKLGEFVDESFDFSALDFNTSLKEYLASPIVMANNKGLSCVLLPIYFNKKFNVENTLVDEVINNEKFPITSLKVISKLTDQQDIYWAFKALNELPPTSSLVYLLADKNVPHESKRQGLDFVNINNTPIITDGLFDHLNGTEGVDLDFKAINVLIKKLISFKVDNSYKLVIIANHKPVNLKNAWIGLSQLVNIDVKSFITENFDNIFQFVTEDILIPNHPLYQSGIQTIGQLCFIVPELTIPKLMDLFTVQFKDVTTIDELSIQIWNNTSDLPVVNVLKTKEINKNSKNYETEKWENELRKELKKVSKEEQKLINDQLTKESTIKSEVQSKINNLIKNFDIINELVSISTSFDTNIETWYLKSISLFTKILLPNYSLISQLTTKFSETFINLSSVTKLDNYFKQLVGVNSLKIYQNVDDWEDSTILNIFFRVKMMTDKANFNIITLSYMYPLIYHILTTGFDYALKSSKKMATTSEFVEEDPKEEQLMLAIDILSGNAELFANELLPRYEILEGLIKLMRIPSKFQIVKESFNALLTNISINYKVEDLEILFNNLIVPNIQIKSTILEILDSEFDLSDLPGKFRPEIWINCHDPSAQVNKLANTIWSESDWVAPESSSFDMLTEFGNQEDSGLRLSVADTIVDNINQYPGSLDKFVKFLIETYDIYAKPPPPKLDEYGLVIKTSTSDKDRWEIRSTIALILSKLTPLYSVDNIVEIFQFLVDRALGDQNELVRQELQDGGIDIIQHFELSKIEGLIPLFEASLSSKDNKIKESTVILYGSLGQHLTSDDSRVGSITERLLTTLKTPSETVQIAISRCLSTITKLFNKSAITKMFEDLFNDLFNEKLVQVRMGAAYGIAGLVKGLGIKSLTEYDIMRTLNDAVDDKKDAIKRESVSLVYYTLSFNLGKFFEPYVIEILPIMLKLLGDQVPEVRLATDKAAKKIMSNTTSFGVKKLIPLAISNLDEIAWRSKKGSVELLGAMAYLDPAQLSSSLSIIIPEIVGVLNDTHKEVRKAADQSLKRFGEVIRNPEIQKIVPDLIQAIGDPTKCTDNALDKLIKTQFVHYIDGPSLALIIHVIHRGMKDRSAQTKRKACQIVGNMAILVDTKDLKPYLNSLIQELEISMVDPVPATRSTAARALGSLVEKLGEEQFPDLIPKLLDNLQDESKQGDRLGSAQALSEIISGLGLSKLDELLPIILTQAKHSKNYIRAGFMPLLLYLPVCFGAQFAPYLNKIIPPILMGLADNDEEIRDMALRSGRLIVKNYAKVAIDLLLPELENGLNDTNYRIRLSSVELTGDLLFQVTGISGKNELLEEEEVEVNGEINKSLIEILGKERRDKVLSLLFICRSDVNNLVRTKSIEIWKALVANTPRTIKEILGQLTEVVIKKLSSDDEVEKTISATTLGEMVKRVGSNSLSSILPNMVELLDSNDDNIKEGICIAVMELVKSTNEDGLREYQDIFLSITYKTLIDKSSRVRNAAAGCFDVLTTDLGKVVIDEIIPKLLKMLESDDSEFALLALQDIMSTKADIIFPILIPTLLSPPIDTFKIKALSSLASVAGNALYKKLTLIINTFVDLILKETDENELTFVKSSFDQILLSIHDNSGVNPLMQTLLSLTKHEDFRKRAIIFERLGEFFKSTTLDYSIYLNDMVSSFILSLGDKSPDVVKGTFEALTSLVKAQPKDKLSKLVKPAQQSLMLTGVKGEELDGFKIQRGPNCILPIFLQGLMYGNNEQKELSALGIADIIDKTPGDILKPFSTTITGPLIRVIGEKVNSNIKSAILIAINNLLLKIPQFLRPFIPQLQRTFVRLLSDPSNDELRTRAVLGLGILIKFQPRIDSLIIELISGCKNSESDDIKLTMLKALLEIIHKSGDKLNEASKQNIMNLIEDEMLVSQGKINLQYAKLLGSLSKIMNIEETTSIVQSKILTDDNRNFGIIGINAFLKEGDENLSNVIDDMISYIIACSDVNGDSSVKDNSVLAIGKLLLGNLVLNEEQQSTLIHQLCKLIHLHGTDSPNTVRLSIIITRAVSRLKYDIIENNLDLVVPIIFNNVRSPIIPIKLAAEKCYLGVLNLVETDEIFNKWIEGKGDIKVEEFNINIILRSISDYTKRVAMRLAKVEKERIEQGGDEETVFSDRIEDENEIWSVGI</sequence>
<keyword evidence="2" id="KW-1185">Reference proteome</keyword>
<organism evidence="1 2">
    <name type="scientific">[Candida] jaroonii</name>
    <dbReference type="NCBI Taxonomy" id="467808"/>
    <lineage>
        <taxon>Eukaryota</taxon>
        <taxon>Fungi</taxon>
        <taxon>Dikarya</taxon>
        <taxon>Ascomycota</taxon>
        <taxon>Saccharomycotina</taxon>
        <taxon>Pichiomycetes</taxon>
        <taxon>Debaryomycetaceae</taxon>
        <taxon>Yamadazyma</taxon>
    </lineage>
</organism>
<accession>A0ACA9YEG6</accession>